<dbReference type="AlphaFoldDB" id="A0A8J8B846"/>
<dbReference type="SUPFAM" id="SSF50969">
    <property type="entry name" value="YVTN repeat-like/Quinoprotein amine dehydrogenase"/>
    <property type="match status" value="1"/>
</dbReference>
<gene>
    <name evidence="1" type="ORF">KB874_09485</name>
</gene>
<dbReference type="InterPro" id="IPR011044">
    <property type="entry name" value="Quino_amine_DH_bsu"/>
</dbReference>
<proteinExistence type="predicted"/>
<dbReference type="Pfam" id="PF07433">
    <property type="entry name" value="DUF1513"/>
    <property type="match status" value="1"/>
</dbReference>
<dbReference type="InterPro" id="IPR008311">
    <property type="entry name" value="UCP028101"/>
</dbReference>
<accession>A0A8J8B846</accession>
<name>A0A8J8B846_9RHOB</name>
<comment type="caution">
    <text evidence="1">The sequence shown here is derived from an EMBL/GenBank/DDBJ whole genome shotgun (WGS) entry which is preliminary data.</text>
</comment>
<dbReference type="EMBL" id="JAGTUU010000003">
    <property type="protein sequence ID" value="MBS0124369.1"/>
    <property type="molecule type" value="Genomic_DNA"/>
</dbReference>
<protein>
    <submittedName>
        <fullName evidence="1">DUF1513 domain-containing protein</fullName>
    </submittedName>
</protein>
<reference evidence="1" key="1">
    <citation type="submission" date="2021-04" db="EMBL/GenBank/DDBJ databases">
        <authorList>
            <person name="Yoon J."/>
        </authorList>
    </citation>
    <scope>NUCLEOTIDE SEQUENCE</scope>
    <source>
        <strain evidence="1">KMU-90</strain>
    </source>
</reference>
<sequence length="426" mass="45140">MHKRDLLKGLAAAAFAPLAACETADPEKSGPVLSSRAAVFFPGYRTDDARLLGEPADSRRRRGVDGPRTMLTRVGADGSVRQAVFPVIGHDVAIAPDGSVGFLGRMGDGGGDGAAHHVAFDPVTLEMVATGLTPGPGWRGGGHGVFVPGGPLLCAERAPMTAYSGSPERHFGRVSVRDRQSLALLGSFSCHGIDPHEIRLSEDGRHVVLANYGSVAGQGQDDLSVPRRVVAPCLTVVEIATGRLVERIAVAAPETELRHLALRPDGTAFGIRCRLAPEGADAPWLRKLGLDETDRTADPGESYLPATPVLASRGTARTLAAQEPPAHLRHGLSVEYDALHDEFIASFPSSHRLIVFSGGGEVRHSIDTRDFGLAYPCGVTLMPGETFYAVAGFWRGLRLMRRGDHRPEHALATGAAFRGHSHITAA</sequence>
<dbReference type="RefSeq" id="WP_212536319.1">
    <property type="nucleotide sequence ID" value="NZ_JAGTUU010000003.1"/>
</dbReference>
<organism evidence="1 2">
    <name type="scientific">Thetidibacter halocola</name>
    <dbReference type="NCBI Taxonomy" id="2827239"/>
    <lineage>
        <taxon>Bacteria</taxon>
        <taxon>Pseudomonadati</taxon>
        <taxon>Pseudomonadota</taxon>
        <taxon>Alphaproteobacteria</taxon>
        <taxon>Rhodobacterales</taxon>
        <taxon>Roseobacteraceae</taxon>
        <taxon>Thetidibacter</taxon>
    </lineage>
</organism>
<keyword evidence="2" id="KW-1185">Reference proteome</keyword>
<evidence type="ECO:0000313" key="1">
    <source>
        <dbReference type="EMBL" id="MBS0124369.1"/>
    </source>
</evidence>
<evidence type="ECO:0000313" key="2">
    <source>
        <dbReference type="Proteomes" id="UP000681356"/>
    </source>
</evidence>
<dbReference type="Gene3D" id="2.130.10.10">
    <property type="entry name" value="YVTN repeat-like/Quinoprotein amine dehydrogenase"/>
    <property type="match status" value="1"/>
</dbReference>
<dbReference type="InterPro" id="IPR015943">
    <property type="entry name" value="WD40/YVTN_repeat-like_dom_sf"/>
</dbReference>
<dbReference type="Proteomes" id="UP000681356">
    <property type="component" value="Unassembled WGS sequence"/>
</dbReference>